<dbReference type="GO" id="GO:0010212">
    <property type="term" value="P:response to ionizing radiation"/>
    <property type="evidence" value="ECO:0007669"/>
    <property type="project" value="TreeGrafter"/>
</dbReference>
<evidence type="ECO:0000313" key="3">
    <source>
        <dbReference type="Proteomes" id="UP001177003"/>
    </source>
</evidence>
<proteinExistence type="predicted"/>
<keyword evidence="3" id="KW-1185">Reference proteome</keyword>
<dbReference type="FunFam" id="2.40.50.140:FF:000072">
    <property type="entry name" value="SOSS complex subunit B2"/>
    <property type="match status" value="1"/>
</dbReference>
<sequence>MVIFTNNFRPQLHPCAASSPTKDPSKLLIAGAVQFFCFFGNLLALHRFSFVSFNRFLLPSHYLDFRLFRSRRRQLTMLPLKDITPAARNNINTQFIILEKGKITLEGGQNKTCMGLVADETASVHFQLWNEECDAFEAGDIIRLSNGIFSYQRGNNLVLRAGKRGKVEKVGEFTMAFVESPNMSEILWPRIRIIRGNTYESL</sequence>
<evidence type="ECO:0000256" key="1">
    <source>
        <dbReference type="ARBA" id="ARBA00023125"/>
    </source>
</evidence>
<dbReference type="GO" id="GO:0044818">
    <property type="term" value="P:mitotic G2/M transition checkpoint"/>
    <property type="evidence" value="ECO:0007669"/>
    <property type="project" value="TreeGrafter"/>
</dbReference>
<gene>
    <name evidence="2" type="ORF">LSALG_LOCUS17855</name>
</gene>
<evidence type="ECO:0000313" key="2">
    <source>
        <dbReference type="EMBL" id="CAI9277951.1"/>
    </source>
</evidence>
<dbReference type="InterPro" id="IPR012340">
    <property type="entry name" value="NA-bd_OB-fold"/>
</dbReference>
<protein>
    <recommendedName>
        <fullName evidence="4">SOSS complex subunit B homolog</fullName>
    </recommendedName>
</protein>
<dbReference type="GO" id="GO:0005694">
    <property type="term" value="C:chromosome"/>
    <property type="evidence" value="ECO:0007669"/>
    <property type="project" value="UniProtKB-ARBA"/>
</dbReference>
<dbReference type="AlphaFoldDB" id="A0AA35YPY5"/>
<keyword evidence="1" id="KW-0238">DNA-binding</keyword>
<dbReference type="GO" id="GO:0000724">
    <property type="term" value="P:double-strand break repair via homologous recombination"/>
    <property type="evidence" value="ECO:0007669"/>
    <property type="project" value="TreeGrafter"/>
</dbReference>
<organism evidence="2 3">
    <name type="scientific">Lactuca saligna</name>
    <name type="common">Willowleaf lettuce</name>
    <dbReference type="NCBI Taxonomy" id="75948"/>
    <lineage>
        <taxon>Eukaryota</taxon>
        <taxon>Viridiplantae</taxon>
        <taxon>Streptophyta</taxon>
        <taxon>Embryophyta</taxon>
        <taxon>Tracheophyta</taxon>
        <taxon>Spermatophyta</taxon>
        <taxon>Magnoliopsida</taxon>
        <taxon>eudicotyledons</taxon>
        <taxon>Gunneridae</taxon>
        <taxon>Pentapetalae</taxon>
        <taxon>asterids</taxon>
        <taxon>campanulids</taxon>
        <taxon>Asterales</taxon>
        <taxon>Asteraceae</taxon>
        <taxon>Cichorioideae</taxon>
        <taxon>Cichorieae</taxon>
        <taxon>Lactucinae</taxon>
        <taxon>Lactuca</taxon>
    </lineage>
</organism>
<dbReference type="GO" id="GO:0003677">
    <property type="term" value="F:DNA binding"/>
    <property type="evidence" value="ECO:0007669"/>
    <property type="project" value="UniProtKB-KW"/>
</dbReference>
<dbReference type="PANTHER" id="PTHR13356:SF0">
    <property type="entry name" value="SOSS COMPLEX SUBUNIT B HOMOLOG"/>
    <property type="match status" value="1"/>
</dbReference>
<dbReference type="SUPFAM" id="SSF50249">
    <property type="entry name" value="Nucleic acid-binding proteins"/>
    <property type="match status" value="1"/>
</dbReference>
<reference evidence="2" key="1">
    <citation type="submission" date="2023-04" db="EMBL/GenBank/DDBJ databases">
        <authorList>
            <person name="Vijverberg K."/>
            <person name="Xiong W."/>
            <person name="Schranz E."/>
        </authorList>
    </citation>
    <scope>NUCLEOTIDE SEQUENCE</scope>
</reference>
<accession>A0AA35YPY5</accession>
<dbReference type="GO" id="GO:0070876">
    <property type="term" value="C:SOSS complex"/>
    <property type="evidence" value="ECO:0007669"/>
    <property type="project" value="TreeGrafter"/>
</dbReference>
<dbReference type="InterPro" id="IPR051231">
    <property type="entry name" value="SOSS-B"/>
</dbReference>
<dbReference type="Proteomes" id="UP001177003">
    <property type="component" value="Chromosome 3"/>
</dbReference>
<evidence type="ECO:0008006" key="4">
    <source>
        <dbReference type="Google" id="ProtNLM"/>
    </source>
</evidence>
<dbReference type="Gene3D" id="2.40.50.140">
    <property type="entry name" value="Nucleic acid-binding proteins"/>
    <property type="match status" value="1"/>
</dbReference>
<name>A0AA35YPY5_LACSI</name>
<dbReference type="PANTHER" id="PTHR13356">
    <property type="entry name" value="OB FOLD NUCLEIC ACID BINDING PROTEIN-RELATED"/>
    <property type="match status" value="1"/>
</dbReference>
<dbReference type="EMBL" id="OX465079">
    <property type="protein sequence ID" value="CAI9277951.1"/>
    <property type="molecule type" value="Genomic_DNA"/>
</dbReference>